<evidence type="ECO:0000313" key="1">
    <source>
        <dbReference type="EMBL" id="GAI66597.1"/>
    </source>
</evidence>
<gene>
    <name evidence="1" type="ORF">S12H4_08700</name>
</gene>
<sequence>DDEIIDLGEGKLICNSCAREITKLVIKEMLTEMELGIVDTILEKIL</sequence>
<name>X1QDP3_9ZZZZ</name>
<feature type="non-terminal residue" evidence="1">
    <location>
        <position position="1"/>
    </location>
</feature>
<comment type="caution">
    <text evidence="1">The sequence shown here is derived from an EMBL/GenBank/DDBJ whole genome shotgun (WGS) entry which is preliminary data.</text>
</comment>
<dbReference type="AlphaFoldDB" id="X1QDP3"/>
<proteinExistence type="predicted"/>
<accession>X1QDP3</accession>
<reference evidence="1" key="1">
    <citation type="journal article" date="2014" name="Front. Microbiol.">
        <title>High frequency of phylogenetically diverse reductive dehalogenase-homologous genes in deep subseafloor sedimentary metagenomes.</title>
        <authorList>
            <person name="Kawai M."/>
            <person name="Futagami T."/>
            <person name="Toyoda A."/>
            <person name="Takaki Y."/>
            <person name="Nishi S."/>
            <person name="Hori S."/>
            <person name="Arai W."/>
            <person name="Tsubouchi T."/>
            <person name="Morono Y."/>
            <person name="Uchiyama I."/>
            <person name="Ito T."/>
            <person name="Fujiyama A."/>
            <person name="Inagaki F."/>
            <person name="Takami H."/>
        </authorList>
    </citation>
    <scope>NUCLEOTIDE SEQUENCE</scope>
    <source>
        <strain evidence="1">Expedition CK06-06</strain>
    </source>
</reference>
<organism evidence="1">
    <name type="scientific">marine sediment metagenome</name>
    <dbReference type="NCBI Taxonomy" id="412755"/>
    <lineage>
        <taxon>unclassified sequences</taxon>
        <taxon>metagenomes</taxon>
        <taxon>ecological metagenomes</taxon>
    </lineage>
</organism>
<dbReference type="EMBL" id="BARW01003398">
    <property type="protein sequence ID" value="GAI66597.1"/>
    <property type="molecule type" value="Genomic_DNA"/>
</dbReference>
<protein>
    <submittedName>
        <fullName evidence="1">Uncharacterized protein</fullName>
    </submittedName>
</protein>